<evidence type="ECO:0000256" key="1">
    <source>
        <dbReference type="SAM" id="MobiDB-lite"/>
    </source>
</evidence>
<feature type="region of interest" description="Disordered" evidence="1">
    <location>
        <begin position="252"/>
        <end position="274"/>
    </location>
</feature>
<gene>
    <name evidence="3" type="ORF">BRAFLDRAFT_78388</name>
</gene>
<feature type="region of interest" description="Disordered" evidence="1">
    <location>
        <begin position="324"/>
        <end position="403"/>
    </location>
</feature>
<keyword evidence="2" id="KW-0812">Transmembrane</keyword>
<feature type="compositionally biased region" description="Polar residues" evidence="1">
    <location>
        <begin position="624"/>
        <end position="636"/>
    </location>
</feature>
<feature type="compositionally biased region" description="Basic and acidic residues" evidence="1">
    <location>
        <begin position="823"/>
        <end position="833"/>
    </location>
</feature>
<feature type="compositionally biased region" description="Polar residues" evidence="1">
    <location>
        <begin position="371"/>
        <end position="383"/>
    </location>
</feature>
<feature type="compositionally biased region" description="Basic and acidic residues" evidence="1">
    <location>
        <begin position="989"/>
        <end position="1004"/>
    </location>
</feature>
<accession>C3Z4B1</accession>
<feature type="compositionally biased region" description="Polar residues" evidence="1">
    <location>
        <begin position="955"/>
        <end position="969"/>
    </location>
</feature>
<feature type="region of interest" description="Disordered" evidence="1">
    <location>
        <begin position="619"/>
        <end position="657"/>
    </location>
</feature>
<feature type="transmembrane region" description="Helical" evidence="2">
    <location>
        <begin position="59"/>
        <end position="79"/>
    </location>
</feature>
<feature type="compositionally biased region" description="Basic and acidic residues" evidence="1">
    <location>
        <begin position="689"/>
        <end position="698"/>
    </location>
</feature>
<feature type="compositionally biased region" description="Basic residues" evidence="1">
    <location>
        <begin position="718"/>
        <end position="741"/>
    </location>
</feature>
<feature type="region of interest" description="Disordered" evidence="1">
    <location>
        <begin position="287"/>
        <end position="306"/>
    </location>
</feature>
<feature type="region of interest" description="Disordered" evidence="1">
    <location>
        <begin position="21"/>
        <end position="43"/>
    </location>
</feature>
<protein>
    <submittedName>
        <fullName evidence="3">Uncharacterized protein</fullName>
    </submittedName>
</protein>
<keyword evidence="2" id="KW-0472">Membrane</keyword>
<evidence type="ECO:0000313" key="3">
    <source>
        <dbReference type="EMBL" id="EEN52724.1"/>
    </source>
</evidence>
<feature type="compositionally biased region" description="Polar residues" evidence="1">
    <location>
        <begin position="929"/>
        <end position="940"/>
    </location>
</feature>
<feature type="compositionally biased region" description="Polar residues" evidence="1">
    <location>
        <begin position="671"/>
        <end position="688"/>
    </location>
</feature>
<feature type="compositionally biased region" description="Polar residues" evidence="1">
    <location>
        <begin position="1023"/>
        <end position="1040"/>
    </location>
</feature>
<feature type="compositionally biased region" description="Gly residues" evidence="1">
    <location>
        <begin position="849"/>
        <end position="858"/>
    </location>
</feature>
<dbReference type="AlphaFoldDB" id="C3Z4B1"/>
<feature type="region of interest" description="Disordered" evidence="1">
    <location>
        <begin position="447"/>
        <end position="491"/>
    </location>
</feature>
<feature type="region of interest" description="Disordered" evidence="1">
    <location>
        <begin position="671"/>
        <end position="1055"/>
    </location>
</feature>
<feature type="compositionally biased region" description="Basic and acidic residues" evidence="1">
    <location>
        <begin position="459"/>
        <end position="473"/>
    </location>
</feature>
<sequence length="1055" mass="113749">MASVTNNDHVNIYATISDSVDDPLSRSRPPDVEAPTLAPTQEKQSKYAHGFMKGCKKKLGFASLVLLIVIPVAYVVVAFRTGQSNEIVPGFSYNASRSYSALLWKTMKESLHIRVRPHGTPPHQDIVLTTTVRPLRGTAIDLPYASKKLEHLDSQNTSLIMNMTAMPGVQTEEPDTTPPAGGSHSTAMVHGAVTVAHYRQLPSLATSAPPPSGTRSTGVDTDPRAFSKNTPMGDPKTPRSKLPAVLTMIATAGTSEQQSPDSPKTTPLPKSPNIITTMSAVSVSTTEHQARTKVPKDNPALPTTSGHYLKDLVQGAVIFTPYRRLPSASAPPPPETEPTGVDTDPRAFSAKTPPMRDPQTPRSKPPAVLSMMSTPGTSEQQPLESPETTPPPKSPTITTTTMPDTHTEDLARTQVPGNSPTLLTTTGHYPKYVVKESDTYKGQITTEEAAPLSETGGGTREHPTTTSTTHEKTALSTRPPMISDEPDIDLKQPNTAAIPRHLKKANEKERKCSQYKCFGGQTVAPTQMLTDKTDQPYFSKILSQANLPTPRPKTTVFLPTPLSNGSINQRNSVDSTAASLSLKRPTITRKIPGMHAKDTTSDPSGIFKTIWTTGHYPPYKTKAHNQQMQTDTTPTPSKIGEAVPYHHPPDASTKLPEVLGGRGLISEQQTATFTSTNGRPLSAVTSHTSDNERKDDGRSGSNGEIKTKGSSRNTLRGRISRGRSCHRYSRVGPRRTGKCGRHSPLYVRRTGHPAKSSPYARQSGCHGRSGGHSVRRVGSMYSGHPAKSSPYAGQPGYGKNFGSTTDRKALKLRPPKVYGHQSRTSDLRDKNKDTGGSGPNKSVSFGADSRGGPGGTGKSGRSSVSRFGGHKKVHSYKSSPFSRQLGYGKNFGSTTDRKALNPLRRKSFGKFTGGLKKYSGRSFRRKHGTTTTRSRLSASDSRIKDRGSSAGCGFSFTSRQSSAGESTNAADKGVSGRRAGTVRKGSHLTSERRSYSRNMKDNSLKPKGSQSSTGDSTHKEKASSGQRSSRLSERQSYNNKIRQRKKLGGLLLAGR</sequence>
<evidence type="ECO:0000256" key="2">
    <source>
        <dbReference type="SAM" id="Phobius"/>
    </source>
</evidence>
<proteinExistence type="predicted"/>
<feature type="region of interest" description="Disordered" evidence="1">
    <location>
        <begin position="203"/>
        <end position="240"/>
    </location>
</feature>
<keyword evidence="2" id="KW-1133">Transmembrane helix</keyword>
<name>C3Z4B1_BRAFL</name>
<organism>
    <name type="scientific">Branchiostoma floridae</name>
    <name type="common">Florida lancelet</name>
    <name type="synonym">Amphioxus</name>
    <dbReference type="NCBI Taxonomy" id="7739"/>
    <lineage>
        <taxon>Eukaryota</taxon>
        <taxon>Metazoa</taxon>
        <taxon>Chordata</taxon>
        <taxon>Cephalochordata</taxon>
        <taxon>Leptocardii</taxon>
        <taxon>Amphioxiformes</taxon>
        <taxon>Branchiostomatidae</taxon>
        <taxon>Branchiostoma</taxon>
    </lineage>
</organism>
<reference evidence="3" key="1">
    <citation type="journal article" date="2008" name="Nature">
        <title>The amphioxus genome and the evolution of the chordate karyotype.</title>
        <authorList>
            <consortium name="US DOE Joint Genome Institute (JGI-PGF)"/>
            <person name="Putnam N.H."/>
            <person name="Butts T."/>
            <person name="Ferrier D.E.K."/>
            <person name="Furlong R.F."/>
            <person name="Hellsten U."/>
            <person name="Kawashima T."/>
            <person name="Robinson-Rechavi M."/>
            <person name="Shoguchi E."/>
            <person name="Terry A."/>
            <person name="Yu J.-K."/>
            <person name="Benito-Gutierrez E.L."/>
            <person name="Dubchak I."/>
            <person name="Garcia-Fernandez J."/>
            <person name="Gibson-Brown J.J."/>
            <person name="Grigoriev I.V."/>
            <person name="Horton A.C."/>
            <person name="de Jong P.J."/>
            <person name="Jurka J."/>
            <person name="Kapitonov V.V."/>
            <person name="Kohara Y."/>
            <person name="Kuroki Y."/>
            <person name="Lindquist E."/>
            <person name="Lucas S."/>
            <person name="Osoegawa K."/>
            <person name="Pennacchio L.A."/>
            <person name="Salamov A.A."/>
            <person name="Satou Y."/>
            <person name="Sauka-Spengler T."/>
            <person name="Schmutz J."/>
            <person name="Shin-I T."/>
            <person name="Toyoda A."/>
            <person name="Bronner-Fraser M."/>
            <person name="Fujiyama A."/>
            <person name="Holland L.Z."/>
            <person name="Holland P.W.H."/>
            <person name="Satoh N."/>
            <person name="Rokhsar D.S."/>
        </authorList>
    </citation>
    <scope>NUCLEOTIDE SEQUENCE [LARGE SCALE GENOMIC DNA]</scope>
    <source>
        <strain evidence="3">S238N-H82</strain>
        <tissue evidence="3">Testes</tissue>
    </source>
</reference>
<feature type="compositionally biased region" description="Polar residues" evidence="1">
    <location>
        <begin position="252"/>
        <end position="265"/>
    </location>
</feature>
<feature type="compositionally biased region" description="Basic residues" evidence="1">
    <location>
        <begin position="918"/>
        <end position="928"/>
    </location>
</feature>
<feature type="compositionally biased region" description="Polar residues" evidence="1">
    <location>
        <begin position="699"/>
        <end position="714"/>
    </location>
</feature>
<dbReference type="InParanoid" id="C3Z4B1"/>
<dbReference type="EMBL" id="GG666578">
    <property type="protein sequence ID" value="EEN52724.1"/>
    <property type="molecule type" value="Genomic_DNA"/>
</dbReference>